<evidence type="ECO:0000313" key="1">
    <source>
        <dbReference type="EMBL" id="MFC4617132.1"/>
    </source>
</evidence>
<dbReference type="Proteomes" id="UP001596022">
    <property type="component" value="Unassembled WGS sequence"/>
</dbReference>
<organism evidence="1 2">
    <name type="scientific">Camelliibacillus cellulosilyticus</name>
    <dbReference type="NCBI Taxonomy" id="2174486"/>
    <lineage>
        <taxon>Bacteria</taxon>
        <taxon>Bacillati</taxon>
        <taxon>Bacillota</taxon>
        <taxon>Bacilli</taxon>
        <taxon>Bacillales</taxon>
        <taxon>Sporolactobacillaceae</taxon>
        <taxon>Camelliibacillus</taxon>
    </lineage>
</organism>
<evidence type="ECO:0000313" key="2">
    <source>
        <dbReference type="Proteomes" id="UP001596022"/>
    </source>
</evidence>
<dbReference type="RefSeq" id="WP_376844193.1">
    <property type="nucleotide sequence ID" value="NZ_JBHSFW010000001.1"/>
</dbReference>
<reference evidence="2" key="1">
    <citation type="journal article" date="2019" name="Int. J. Syst. Evol. Microbiol.">
        <title>The Global Catalogue of Microorganisms (GCM) 10K type strain sequencing project: providing services to taxonomists for standard genome sequencing and annotation.</title>
        <authorList>
            <consortium name="The Broad Institute Genomics Platform"/>
            <consortium name="The Broad Institute Genome Sequencing Center for Infectious Disease"/>
            <person name="Wu L."/>
            <person name="Ma J."/>
        </authorList>
    </citation>
    <scope>NUCLEOTIDE SEQUENCE [LARGE SCALE GENOMIC DNA]</scope>
    <source>
        <strain evidence="2">CGMCC 1.16306</strain>
    </source>
</reference>
<accession>A0ABV9GGM2</accession>
<dbReference type="EMBL" id="JBHSFW010000001">
    <property type="protein sequence ID" value="MFC4617132.1"/>
    <property type="molecule type" value="Genomic_DNA"/>
</dbReference>
<comment type="caution">
    <text evidence="1">The sequence shown here is derived from an EMBL/GenBank/DDBJ whole genome shotgun (WGS) entry which is preliminary data.</text>
</comment>
<protein>
    <submittedName>
        <fullName evidence="1">Uncharacterized protein</fullName>
    </submittedName>
</protein>
<proteinExistence type="predicted"/>
<sequence>MHYLYLHPGEAENKGEPTQATAVPAGLSAQPTRMAANNQQPASVYVYPPRMLSPEERDILYNSGGTSNMLKGLYKRLDRIEMLLKRIEADLYKRS</sequence>
<keyword evidence="2" id="KW-1185">Reference proteome</keyword>
<name>A0ABV9GGM2_9BACL</name>
<gene>
    <name evidence="1" type="ORF">ACFO4N_00150</name>
</gene>